<name>A0A4R9BM99_9MICO</name>
<keyword evidence="1 4" id="KW-0378">Hydrolase</keyword>
<reference evidence="4 5" key="1">
    <citation type="submission" date="2019-03" db="EMBL/GenBank/DDBJ databases">
        <title>Genomics of glacier-inhabiting Cryobacterium strains.</title>
        <authorList>
            <person name="Liu Q."/>
            <person name="Xin Y.-H."/>
        </authorList>
    </citation>
    <scope>NUCLEOTIDE SEQUENCE [LARGE SCALE GENOMIC DNA]</scope>
    <source>
        <strain evidence="4 5">Sr59</strain>
    </source>
</reference>
<dbReference type="GO" id="GO:0005829">
    <property type="term" value="C:cytosol"/>
    <property type="evidence" value="ECO:0007669"/>
    <property type="project" value="TreeGrafter"/>
</dbReference>
<keyword evidence="2" id="KW-0326">Glycosidase</keyword>
<dbReference type="PANTHER" id="PTHR12304">
    <property type="entry name" value="INOSINE-URIDINE PREFERRING NUCLEOSIDE HYDROLASE"/>
    <property type="match status" value="1"/>
</dbReference>
<keyword evidence="5" id="KW-1185">Reference proteome</keyword>
<dbReference type="EMBL" id="SOHM01000031">
    <property type="protein sequence ID" value="TFD87066.1"/>
    <property type="molecule type" value="Genomic_DNA"/>
</dbReference>
<dbReference type="InterPro" id="IPR036452">
    <property type="entry name" value="Ribo_hydro-like"/>
</dbReference>
<dbReference type="PANTHER" id="PTHR12304:SF4">
    <property type="entry name" value="URIDINE NUCLEOSIDASE"/>
    <property type="match status" value="1"/>
</dbReference>
<comment type="caution">
    <text evidence="4">The sequence shown here is derived from an EMBL/GenBank/DDBJ whole genome shotgun (WGS) entry which is preliminary data.</text>
</comment>
<evidence type="ECO:0000256" key="1">
    <source>
        <dbReference type="ARBA" id="ARBA00022801"/>
    </source>
</evidence>
<protein>
    <submittedName>
        <fullName evidence="4">Nucleoside hydrolase</fullName>
    </submittedName>
</protein>
<dbReference type="OrthoDB" id="2530052at2"/>
<dbReference type="RefSeq" id="WP_134641548.1">
    <property type="nucleotide sequence ID" value="NZ_SOHM01000031.1"/>
</dbReference>
<evidence type="ECO:0000313" key="4">
    <source>
        <dbReference type="EMBL" id="TFD87066.1"/>
    </source>
</evidence>
<dbReference type="InterPro" id="IPR001910">
    <property type="entry name" value="Inosine/uridine_hydrolase_dom"/>
</dbReference>
<evidence type="ECO:0000256" key="2">
    <source>
        <dbReference type="ARBA" id="ARBA00023295"/>
    </source>
</evidence>
<accession>A0A4R9BM99</accession>
<evidence type="ECO:0000313" key="5">
    <source>
        <dbReference type="Proteomes" id="UP000298468"/>
    </source>
</evidence>
<dbReference type="SUPFAM" id="SSF53590">
    <property type="entry name" value="Nucleoside hydrolase"/>
    <property type="match status" value="1"/>
</dbReference>
<sequence length="289" mass="30637">MTAKTPPPPHRLIVSTDAANEADDQFAIAQALLSPTLDIRGLVAAHFGRAGSMADSRLELERVVALAGSAVRILDGSPDALAGESTPSPSPGSSLIVAEALRDAGRLWVAVLGPLTDVASALLEAPQIASRDVVVVWVGGPPYEEIAAYHPEFNLINDVAAANVVMESGIAVWQIPMPVYSMVGVGHAELRTRLGGTSPLGDYLVDQLIVFNTTIEYGPLDFRSLGDSPAIGAVINPAGARWRARQAPRFSAAGDLEPGRVDRKIRVCDGVDTRWLIEDMFAKLREFGA</sequence>
<organism evidence="4 5">
    <name type="scientific">Cryobacterium lactosi</name>
    <dbReference type="NCBI Taxonomy" id="1259202"/>
    <lineage>
        <taxon>Bacteria</taxon>
        <taxon>Bacillati</taxon>
        <taxon>Actinomycetota</taxon>
        <taxon>Actinomycetes</taxon>
        <taxon>Micrococcales</taxon>
        <taxon>Microbacteriaceae</taxon>
        <taxon>Cryobacterium</taxon>
    </lineage>
</organism>
<dbReference type="GO" id="GO:0006152">
    <property type="term" value="P:purine nucleoside catabolic process"/>
    <property type="evidence" value="ECO:0007669"/>
    <property type="project" value="TreeGrafter"/>
</dbReference>
<proteinExistence type="predicted"/>
<dbReference type="Pfam" id="PF01156">
    <property type="entry name" value="IU_nuc_hydro"/>
    <property type="match status" value="1"/>
</dbReference>
<evidence type="ECO:0000259" key="3">
    <source>
        <dbReference type="Pfam" id="PF01156"/>
    </source>
</evidence>
<dbReference type="GO" id="GO:0008477">
    <property type="term" value="F:purine nucleosidase activity"/>
    <property type="evidence" value="ECO:0007669"/>
    <property type="project" value="TreeGrafter"/>
</dbReference>
<dbReference type="Proteomes" id="UP000298468">
    <property type="component" value="Unassembled WGS sequence"/>
</dbReference>
<gene>
    <name evidence="4" type="ORF">E3T61_14515</name>
</gene>
<feature type="domain" description="Inosine/uridine-preferring nucleoside hydrolase" evidence="3">
    <location>
        <begin position="12"/>
        <end position="272"/>
    </location>
</feature>
<dbReference type="Gene3D" id="3.90.245.10">
    <property type="entry name" value="Ribonucleoside hydrolase-like"/>
    <property type="match status" value="1"/>
</dbReference>
<dbReference type="InterPro" id="IPR023186">
    <property type="entry name" value="IUNH"/>
</dbReference>
<dbReference type="AlphaFoldDB" id="A0A4R9BM99"/>